<dbReference type="Proteomes" id="UP001530400">
    <property type="component" value="Unassembled WGS sequence"/>
</dbReference>
<keyword evidence="3" id="KW-1185">Reference proteome</keyword>
<dbReference type="PANTHER" id="PTHR43642:SF1">
    <property type="entry name" value="HYBRID SIGNAL TRANSDUCTION HISTIDINE KINASE G"/>
    <property type="match status" value="1"/>
</dbReference>
<comment type="caution">
    <text evidence="2">The sequence shown here is derived from an EMBL/GenBank/DDBJ whole genome shotgun (WGS) entry which is preliminary data.</text>
</comment>
<keyword evidence="1" id="KW-1133">Transmembrane helix</keyword>
<dbReference type="InterPro" id="IPR011990">
    <property type="entry name" value="TPR-like_helical_dom_sf"/>
</dbReference>
<protein>
    <submittedName>
        <fullName evidence="2">Uncharacterized protein</fullName>
    </submittedName>
</protein>
<accession>A0ABD3QW15</accession>
<dbReference type="EMBL" id="JALLPJ020000057">
    <property type="protein sequence ID" value="KAL3803986.1"/>
    <property type="molecule type" value="Genomic_DNA"/>
</dbReference>
<dbReference type="PANTHER" id="PTHR43642">
    <property type="entry name" value="HYBRID SIGNAL TRANSDUCTION HISTIDINE KINASE G"/>
    <property type="match status" value="1"/>
</dbReference>
<evidence type="ECO:0000313" key="2">
    <source>
        <dbReference type="EMBL" id="KAL3803986.1"/>
    </source>
</evidence>
<reference evidence="2 3" key="1">
    <citation type="submission" date="2024-10" db="EMBL/GenBank/DDBJ databases">
        <title>Updated reference genomes for cyclostephanoid diatoms.</title>
        <authorList>
            <person name="Roberts W.R."/>
            <person name="Alverson A.J."/>
        </authorList>
    </citation>
    <scope>NUCLEOTIDE SEQUENCE [LARGE SCALE GENOMIC DNA]</scope>
    <source>
        <strain evidence="2 3">AJA010-31</strain>
    </source>
</reference>
<keyword evidence="1" id="KW-0812">Transmembrane</keyword>
<dbReference type="AlphaFoldDB" id="A0ABD3QW15"/>
<evidence type="ECO:0000313" key="3">
    <source>
        <dbReference type="Proteomes" id="UP001530400"/>
    </source>
</evidence>
<keyword evidence="1" id="KW-0472">Membrane</keyword>
<dbReference type="InterPro" id="IPR053159">
    <property type="entry name" value="Hybrid_Histidine_Kinase"/>
</dbReference>
<evidence type="ECO:0000256" key="1">
    <source>
        <dbReference type="SAM" id="Phobius"/>
    </source>
</evidence>
<gene>
    <name evidence="2" type="ORF">ACHAWO_001490</name>
</gene>
<name>A0ABD3QW15_9STRA</name>
<organism evidence="2 3">
    <name type="scientific">Cyclotella atomus</name>
    <dbReference type="NCBI Taxonomy" id="382360"/>
    <lineage>
        <taxon>Eukaryota</taxon>
        <taxon>Sar</taxon>
        <taxon>Stramenopiles</taxon>
        <taxon>Ochrophyta</taxon>
        <taxon>Bacillariophyta</taxon>
        <taxon>Coscinodiscophyceae</taxon>
        <taxon>Thalassiosirophycidae</taxon>
        <taxon>Stephanodiscales</taxon>
        <taxon>Stephanodiscaceae</taxon>
        <taxon>Cyclotella</taxon>
    </lineage>
</organism>
<feature type="transmembrane region" description="Helical" evidence="1">
    <location>
        <begin position="6"/>
        <end position="26"/>
    </location>
</feature>
<proteinExistence type="predicted"/>
<sequence length="379" mass="42139">MVQMTILYGLSPVSPVGFAAFGGLIAKMENGELLQLGSWFTMLAKSINAKMGSKEAAGEVLMWVSEVQCFVQPMPAASELHVQGESASLSAGDIHFACFNRLAYCLNMFWSGTQLMNVKNKIAEACLFMKDKNNHSLIFMQIMQSSMLVLIGGDAEVPKRNAFLMSVQDKQESRIQYTVAFHNIYLALIMGEGELRQHYEAFLTKQPKSGGILYSESVHVFIVALAAFGLYRESGDLSFAESGRKQVQQVKVWSDQGCTWNFQHTFLLLSAEESYGLGDYVAAKESYKNAIAAAENHRFANDAALAYELAGRFYMETGDISSSLEHFRKAHEKYHTWGAVAKADRLFSYINNKFANFLDVSCPIQRNDVLQNFDSGSAS</sequence>
<dbReference type="SUPFAM" id="SSF48452">
    <property type="entry name" value="TPR-like"/>
    <property type="match status" value="1"/>
</dbReference>
<dbReference type="Gene3D" id="1.25.40.10">
    <property type="entry name" value="Tetratricopeptide repeat domain"/>
    <property type="match status" value="1"/>
</dbReference>